<reference evidence="2" key="1">
    <citation type="submission" date="2022-10" db="EMBL/GenBank/DDBJ databases">
        <title>Luteolibacter sp. GHJ8, whole genome shotgun sequencing project.</title>
        <authorList>
            <person name="Zhao G."/>
            <person name="Shen L."/>
        </authorList>
    </citation>
    <scope>NUCLEOTIDE SEQUENCE</scope>
    <source>
        <strain evidence="2">GHJ8</strain>
    </source>
</reference>
<dbReference type="SMART" id="SM00710">
    <property type="entry name" value="PbH1"/>
    <property type="match status" value="6"/>
</dbReference>
<evidence type="ECO:0000256" key="1">
    <source>
        <dbReference type="SAM" id="SignalP"/>
    </source>
</evidence>
<dbReference type="InterPro" id="IPR006626">
    <property type="entry name" value="PbH1"/>
</dbReference>
<feature type="signal peptide" evidence="1">
    <location>
        <begin position="1"/>
        <end position="19"/>
    </location>
</feature>
<dbReference type="Gene3D" id="2.160.20.10">
    <property type="entry name" value="Single-stranded right-handed beta-helix, Pectin lyase-like"/>
    <property type="match status" value="1"/>
</dbReference>
<dbReference type="EMBL" id="JAPDDR010000006">
    <property type="protein sequence ID" value="MCW1914562.1"/>
    <property type="molecule type" value="Genomic_DNA"/>
</dbReference>
<dbReference type="SUPFAM" id="SSF51126">
    <property type="entry name" value="Pectin lyase-like"/>
    <property type="match status" value="1"/>
</dbReference>
<accession>A0ABT3G3Z2</accession>
<protein>
    <recommendedName>
        <fullName evidence="4">Right handed beta helix domain-containing protein</fullName>
    </recommendedName>
</protein>
<dbReference type="InterPro" id="IPR036439">
    <property type="entry name" value="Dockerin_dom_sf"/>
</dbReference>
<evidence type="ECO:0000313" key="2">
    <source>
        <dbReference type="EMBL" id="MCW1914562.1"/>
    </source>
</evidence>
<comment type="caution">
    <text evidence="2">The sequence shown here is derived from an EMBL/GenBank/DDBJ whole genome shotgun (WGS) entry which is preliminary data.</text>
</comment>
<keyword evidence="3" id="KW-1185">Reference proteome</keyword>
<evidence type="ECO:0008006" key="4">
    <source>
        <dbReference type="Google" id="ProtNLM"/>
    </source>
</evidence>
<dbReference type="Proteomes" id="UP001165653">
    <property type="component" value="Unassembled WGS sequence"/>
</dbReference>
<dbReference type="RefSeq" id="WP_264514095.1">
    <property type="nucleotide sequence ID" value="NZ_JAPDDR010000006.1"/>
</dbReference>
<dbReference type="Gene3D" id="1.10.1330.10">
    <property type="entry name" value="Dockerin domain"/>
    <property type="match status" value="1"/>
</dbReference>
<dbReference type="SUPFAM" id="SSF63446">
    <property type="entry name" value="Type I dockerin domain"/>
    <property type="match status" value="1"/>
</dbReference>
<sequence length="1085" mass="110268">MKPLFLSKLLLFAPLLATAETLLVGPSGDHASIQSAVDSAAPGDVIQIQPGTYTENVVLNKGPLVLRGAHSGVDARGRVSGAPSPAIESIIAPASGPAIQIAPGASGITLDGLSLSASPAAASGVISLEGGAPESLTVSNNDIRVAGSALGTAIWLNSSSLNATLSRNRMLGSAASSQVIFLDGADSFDGLHLIENDLAGGGTVSGTGLFVDGIGNLGPSLARAARISGNRFTNFDLGVSAGSMSLENVEISGNTFEANNAGMAAGPLDSSITGNLWKNNSSYGLRLTGFGGASDPDRGARACVVEGNVFEGNGASLAPSGHGDLVLDDQAPGTQGGDVIRRNKFLSSVGIFSKESGEDVTAAMNYWNAADGPGGTASGSGGELAGPGTVAYKPWFVDEDLTILDYGDAPLSGSVNLSEGQSISGVELTLAPGAVLTVGSGAKVDVGDLDLQGDASIQVNGGAVNVGQLAMAPGASINVVNGDLSLDPLGVGEYHTISGSFTFYNCLGSLDINANTTFSGSTLALVTDIHLAAGVTLIVTGSLQLDGCVLDSPGVFNILVNLGATFEMVRCDVTNAFMTLVGSDLDIHDCVFTGSSLTAFSTVNGGSIYHNVFNGGTGALNILPGAVVTTMVEGWGNVASEAAIQNGLELGFGPPADPTRTLDAAGNLYVQPGDLVDVALAVGNLVDKAQAVEALLGYSTDYLSFGALLPSADWPNALAASDDDLGVVGKLDTAVGLSFSHPDPDGTLLDGKIADLQMTANTLEGLSKVFFRAKSAEDSPLVDTRITASSGGNAYYRNAPFTANSAELVVDGTDPEFASGATVTQIQSSVPVDLLQDGWFTRSGLVTVTFDSRDELAGIEDSDVAVEFVGLSTSYQGSLSSASPVNLGGVDYTRYVFEFTVDSSTSDGVYNVNALVMDRSGNLATLPIGSIEISKFRVNVTVAPQGLVTTAVTRDVVFVATNSSGTTLATWTLPLNFTSGLGSAWIEGIPAGTVNLSAKMAWNLRRRIPVTFNSEGMATLAFTGSEALIGGDLNGNNVINSGDFNVLSGTFGTSNPLGDITGNGVVNSGDFNILSANWLTLGDPL</sequence>
<name>A0ABT3G3Z2_9BACT</name>
<dbReference type="InterPro" id="IPR011050">
    <property type="entry name" value="Pectin_lyase_fold/virulence"/>
</dbReference>
<evidence type="ECO:0000313" key="3">
    <source>
        <dbReference type="Proteomes" id="UP001165653"/>
    </source>
</evidence>
<gene>
    <name evidence="2" type="ORF">OJ996_13315</name>
</gene>
<dbReference type="InterPro" id="IPR012334">
    <property type="entry name" value="Pectin_lyas_fold"/>
</dbReference>
<proteinExistence type="predicted"/>
<feature type="chain" id="PRO_5046038275" description="Right handed beta helix domain-containing protein" evidence="1">
    <location>
        <begin position="20"/>
        <end position="1085"/>
    </location>
</feature>
<organism evidence="2 3">
    <name type="scientific">Luteolibacter rhizosphaerae</name>
    <dbReference type="NCBI Taxonomy" id="2989719"/>
    <lineage>
        <taxon>Bacteria</taxon>
        <taxon>Pseudomonadati</taxon>
        <taxon>Verrucomicrobiota</taxon>
        <taxon>Verrucomicrobiia</taxon>
        <taxon>Verrucomicrobiales</taxon>
        <taxon>Verrucomicrobiaceae</taxon>
        <taxon>Luteolibacter</taxon>
    </lineage>
</organism>
<keyword evidence="1" id="KW-0732">Signal</keyword>